<dbReference type="Proteomes" id="UP000238296">
    <property type="component" value="Unassembled WGS sequence"/>
</dbReference>
<gene>
    <name evidence="1" type="ORF">C1Y40_01036</name>
</gene>
<accession>A0A2S8BPZ9</accession>
<protein>
    <submittedName>
        <fullName evidence="1">Uncharacterized protein</fullName>
    </submittedName>
</protein>
<evidence type="ECO:0000313" key="2">
    <source>
        <dbReference type="Proteomes" id="UP000238296"/>
    </source>
</evidence>
<proteinExistence type="predicted"/>
<comment type="caution">
    <text evidence="1">The sequence shown here is derived from an EMBL/GenBank/DDBJ whole genome shotgun (WGS) entry which is preliminary data.</text>
</comment>
<reference evidence="1 2" key="1">
    <citation type="journal article" date="2017" name="Int. J. Syst. Evol. Microbiol.">
        <title>Mycobacterium talmoniae sp. nov., a slowly growing mycobacterium isolated from human respiratory samples.</title>
        <authorList>
            <person name="Davidson R.M."/>
            <person name="DeGroote M.A."/>
            <person name="Marola J.L."/>
            <person name="Buss S."/>
            <person name="Jones V."/>
            <person name="McNeil M.R."/>
            <person name="Freifeld A.G."/>
            <person name="Elaine Epperson L."/>
            <person name="Hasan N.A."/>
            <person name="Jackson M."/>
            <person name="Iwen P.C."/>
            <person name="Salfinger M."/>
            <person name="Strong M."/>
        </authorList>
    </citation>
    <scope>NUCLEOTIDE SEQUENCE [LARGE SCALE GENOMIC DNA]</scope>
    <source>
        <strain evidence="1 2">ATCC BAA-2683</strain>
    </source>
</reference>
<name>A0A2S8BPZ9_9MYCO</name>
<organism evidence="1 2">
    <name type="scientific">Mycobacterium talmoniae</name>
    <dbReference type="NCBI Taxonomy" id="1858794"/>
    <lineage>
        <taxon>Bacteria</taxon>
        <taxon>Bacillati</taxon>
        <taxon>Actinomycetota</taxon>
        <taxon>Actinomycetes</taxon>
        <taxon>Mycobacteriales</taxon>
        <taxon>Mycobacteriaceae</taxon>
        <taxon>Mycobacterium</taxon>
    </lineage>
</organism>
<dbReference type="AlphaFoldDB" id="A0A2S8BPZ9"/>
<sequence length="169" mass="16192">MGTWAAGSPGAAAGGLAGPGRLTLAGSGIPVPGTVSGRLLTCARGSTLAPAGVATNWLTESATCLESAGAVELPAKAAAAAISSDEALAGSAAACWITGLICSMAGIPGSCALGIGCGDTAGSAAATPPKISAVDEPTATAVAVNSVRVRDMVSPNPRQQVCKPKLVCY</sequence>
<dbReference type="EMBL" id="PPEA01000147">
    <property type="protein sequence ID" value="PQM48745.1"/>
    <property type="molecule type" value="Genomic_DNA"/>
</dbReference>
<evidence type="ECO:0000313" key="1">
    <source>
        <dbReference type="EMBL" id="PQM48745.1"/>
    </source>
</evidence>